<proteinExistence type="predicted"/>
<gene>
    <name evidence="1" type="ORF">EYH50_00300</name>
</gene>
<evidence type="ECO:0000313" key="1">
    <source>
        <dbReference type="EMBL" id="HIQ23478.1"/>
    </source>
</evidence>
<dbReference type="Proteomes" id="UP000600071">
    <property type="component" value="Unassembled WGS sequence"/>
</dbReference>
<accession>A0A833EAQ4</accession>
<organism evidence="1 2">
    <name type="scientific">Pyrodictium delaneyi</name>
    <dbReference type="NCBI Taxonomy" id="1273541"/>
    <lineage>
        <taxon>Archaea</taxon>
        <taxon>Thermoproteota</taxon>
        <taxon>Thermoprotei</taxon>
        <taxon>Desulfurococcales</taxon>
        <taxon>Pyrodictiaceae</taxon>
        <taxon>Pyrodictium</taxon>
    </lineage>
</organism>
<dbReference type="EMBL" id="DQVR01000009">
    <property type="protein sequence ID" value="HIQ23478.1"/>
    <property type="molecule type" value="Genomic_DNA"/>
</dbReference>
<reference evidence="1" key="1">
    <citation type="journal article" date="2020" name="ISME J.">
        <title>Gammaproteobacteria mediating utilization of methyl-, sulfur- and petroleum organic compounds in deep ocean hydrothermal plumes.</title>
        <authorList>
            <person name="Zhou Z."/>
            <person name="Liu Y."/>
            <person name="Pan J."/>
            <person name="Cron B.R."/>
            <person name="Toner B.M."/>
            <person name="Anantharaman K."/>
            <person name="Breier J.A."/>
            <person name="Dick G.J."/>
            <person name="Li M."/>
        </authorList>
    </citation>
    <scope>NUCLEOTIDE SEQUENCE</scope>
    <source>
        <strain evidence="1">SZUA-1523</strain>
    </source>
</reference>
<evidence type="ECO:0000313" key="2">
    <source>
        <dbReference type="Proteomes" id="UP000600071"/>
    </source>
</evidence>
<protein>
    <submittedName>
        <fullName evidence="1">Uncharacterized protein</fullName>
    </submittedName>
</protein>
<comment type="caution">
    <text evidence="1">The sequence shown here is derived from an EMBL/GenBank/DDBJ whole genome shotgun (WGS) entry which is preliminary data.</text>
</comment>
<name>A0A833EAQ4_9CREN</name>
<sequence length="104" mass="12151">MSDRLDYIPEDVLEEVLEAEKTIYPRQRRRMKPYPSSRDVAEAVVEAARSFVGHPEDFPGYVLEILAEKGFDVRHVTVKRIWRTYENLVRKGVIGDRLGVLYKD</sequence>
<dbReference type="AlphaFoldDB" id="A0A833EAQ4"/>